<feature type="transmembrane region" description="Helical" evidence="1">
    <location>
        <begin position="12"/>
        <end position="33"/>
    </location>
</feature>
<dbReference type="Proteomes" id="UP001551329">
    <property type="component" value="Unassembled WGS sequence"/>
</dbReference>
<keyword evidence="3" id="KW-1185">Reference proteome</keyword>
<dbReference type="EMBL" id="JBEZAE010000001">
    <property type="protein sequence ID" value="MEU7068656.1"/>
    <property type="molecule type" value="Genomic_DNA"/>
</dbReference>
<protein>
    <recommendedName>
        <fullName evidence="4">PQQ-binding-like beta-propeller repeat protein</fullName>
    </recommendedName>
</protein>
<keyword evidence="1" id="KW-1133">Transmembrane helix</keyword>
<dbReference type="SUPFAM" id="SSF50998">
    <property type="entry name" value="Quinoprotein alcohol dehydrogenase-like"/>
    <property type="match status" value="1"/>
</dbReference>
<sequence>MTPERRGPATGAVALSGAAFGAAAVLLGAGAVAGGWPTGWAAAVCALVLAAVGVTVLAATRRTAGGARTPDTDPQDAVPGGCATLLAVRTSDGKVMWKRKLAGTGLVDHALAVGGTTAVAAEPDGRVACLAYGNTIALLEPADGRVSTVLKPDTPELPAVSIRPLLLPVTGGHVVLNRINMSAEPAAFALR</sequence>
<accession>A0ABV3C1K6</accession>
<dbReference type="Gene3D" id="2.130.10.10">
    <property type="entry name" value="YVTN repeat-like/Quinoprotein amine dehydrogenase"/>
    <property type="match status" value="1"/>
</dbReference>
<name>A0ABV3C1K6_9ACTN</name>
<feature type="transmembrane region" description="Helical" evidence="1">
    <location>
        <begin position="39"/>
        <end position="59"/>
    </location>
</feature>
<proteinExistence type="predicted"/>
<evidence type="ECO:0008006" key="4">
    <source>
        <dbReference type="Google" id="ProtNLM"/>
    </source>
</evidence>
<evidence type="ECO:0000313" key="2">
    <source>
        <dbReference type="EMBL" id="MEU7068656.1"/>
    </source>
</evidence>
<keyword evidence="1" id="KW-0472">Membrane</keyword>
<evidence type="ECO:0000256" key="1">
    <source>
        <dbReference type="SAM" id="Phobius"/>
    </source>
</evidence>
<dbReference type="InterPro" id="IPR015943">
    <property type="entry name" value="WD40/YVTN_repeat-like_dom_sf"/>
</dbReference>
<comment type="caution">
    <text evidence="2">The sequence shown here is derived from an EMBL/GenBank/DDBJ whole genome shotgun (WGS) entry which is preliminary data.</text>
</comment>
<dbReference type="InterPro" id="IPR011047">
    <property type="entry name" value="Quinoprotein_ADH-like_sf"/>
</dbReference>
<gene>
    <name evidence="2" type="ORF">AB0A88_00710</name>
</gene>
<dbReference type="RefSeq" id="WP_358468876.1">
    <property type="nucleotide sequence ID" value="NZ_JBEZAE010000001.1"/>
</dbReference>
<keyword evidence="1" id="KW-0812">Transmembrane</keyword>
<reference evidence="2 3" key="1">
    <citation type="submission" date="2024-06" db="EMBL/GenBank/DDBJ databases">
        <title>The Natural Products Discovery Center: Release of the First 8490 Sequenced Strains for Exploring Actinobacteria Biosynthetic Diversity.</title>
        <authorList>
            <person name="Kalkreuter E."/>
            <person name="Kautsar S.A."/>
            <person name="Yang D."/>
            <person name="Bader C.D."/>
            <person name="Teijaro C.N."/>
            <person name="Fluegel L."/>
            <person name="Davis C.M."/>
            <person name="Simpson J.R."/>
            <person name="Lauterbach L."/>
            <person name="Steele A.D."/>
            <person name="Gui C."/>
            <person name="Meng S."/>
            <person name="Li G."/>
            <person name="Viehrig K."/>
            <person name="Ye F."/>
            <person name="Su P."/>
            <person name="Kiefer A.F."/>
            <person name="Nichols A."/>
            <person name="Cepeda A.J."/>
            <person name="Yan W."/>
            <person name="Fan B."/>
            <person name="Jiang Y."/>
            <person name="Adhikari A."/>
            <person name="Zheng C.-J."/>
            <person name="Schuster L."/>
            <person name="Cowan T.M."/>
            <person name="Smanski M.J."/>
            <person name="Chevrette M.G."/>
            <person name="De Carvalho L.P.S."/>
            <person name="Shen B."/>
        </authorList>
    </citation>
    <scope>NUCLEOTIDE SEQUENCE [LARGE SCALE GENOMIC DNA]</scope>
    <source>
        <strain evidence="2 3">NPDC045974</strain>
    </source>
</reference>
<evidence type="ECO:0000313" key="3">
    <source>
        <dbReference type="Proteomes" id="UP001551329"/>
    </source>
</evidence>
<organism evidence="2 3">
    <name type="scientific">Streptomyces narbonensis</name>
    <dbReference type="NCBI Taxonomy" id="67333"/>
    <lineage>
        <taxon>Bacteria</taxon>
        <taxon>Bacillati</taxon>
        <taxon>Actinomycetota</taxon>
        <taxon>Actinomycetes</taxon>
        <taxon>Kitasatosporales</taxon>
        <taxon>Streptomycetaceae</taxon>
        <taxon>Streptomyces</taxon>
    </lineage>
</organism>